<dbReference type="AlphaFoldDB" id="A0A0H3LWG7"/>
<evidence type="ECO:0008006" key="4">
    <source>
        <dbReference type="Google" id="ProtNLM"/>
    </source>
</evidence>
<dbReference type="HOGENOM" id="CLU_027632_1_0_5"/>
<reference evidence="2 3" key="1">
    <citation type="journal article" date="2004" name="Proc. Natl. Acad. Sci. U.S.A.">
        <title>The louse-borne human pathogen Bartonella quintana is a genomic derivative of the zoonotic agent Bartonella henselae.</title>
        <authorList>
            <person name="Alsmark U.C.M."/>
            <person name="Frank A.C."/>
            <person name="Karlberg E.O."/>
            <person name="Legault B.-A."/>
            <person name="Ardell D.H."/>
            <person name="Canbaeck B."/>
            <person name="Eriksson A.-S."/>
            <person name="Naeslund A.K."/>
            <person name="Handley S.A."/>
            <person name="Huvet M."/>
            <person name="La Scola B."/>
            <person name="Holmberg M."/>
            <person name="Andersson S.G.E."/>
        </authorList>
    </citation>
    <scope>NUCLEOTIDE SEQUENCE [LARGE SCALE GENOMIC DNA]</scope>
    <source>
        <strain evidence="2 3">Toulouse</strain>
    </source>
</reference>
<dbReference type="KEGG" id="bqu:BQ10680"/>
<evidence type="ECO:0000313" key="3">
    <source>
        <dbReference type="Proteomes" id="UP000000597"/>
    </source>
</evidence>
<dbReference type="RefSeq" id="WP_011179738.1">
    <property type="nucleotide sequence ID" value="NC_005955.1"/>
</dbReference>
<organism evidence="2 3">
    <name type="scientific">Bartonella quintana (strain Toulouse)</name>
    <name type="common">Rochalimaea quintana</name>
    <dbReference type="NCBI Taxonomy" id="283165"/>
    <lineage>
        <taxon>Bacteria</taxon>
        <taxon>Pseudomonadati</taxon>
        <taxon>Pseudomonadota</taxon>
        <taxon>Alphaproteobacteria</taxon>
        <taxon>Hyphomicrobiales</taxon>
        <taxon>Bartonellaceae</taxon>
        <taxon>Bartonella</taxon>
    </lineage>
</organism>
<protein>
    <recommendedName>
        <fullName evidence="4">BepF protein</fullName>
    </recommendedName>
</protein>
<accession>A0A0H3LWG7</accession>
<feature type="region of interest" description="Disordered" evidence="1">
    <location>
        <begin position="1"/>
        <end position="142"/>
    </location>
</feature>
<dbReference type="EMBL" id="BX897700">
    <property type="protein sequence ID" value="CAF26535.1"/>
    <property type="molecule type" value="Genomic_DNA"/>
</dbReference>
<dbReference type="NCBIfam" id="NF033856">
    <property type="entry name" value="T4SS_effec_BID"/>
    <property type="match status" value="2"/>
</dbReference>
<feature type="region of interest" description="Disordered" evidence="1">
    <location>
        <begin position="541"/>
        <end position="593"/>
    </location>
</feature>
<feature type="compositionally biased region" description="Basic and acidic residues" evidence="1">
    <location>
        <begin position="108"/>
        <end position="124"/>
    </location>
</feature>
<feature type="compositionally biased region" description="Basic and acidic residues" evidence="1">
    <location>
        <begin position="39"/>
        <end position="61"/>
    </location>
</feature>
<proteinExistence type="predicted"/>
<gene>
    <name evidence="2" type="ordered locus">BQ10680</name>
</gene>
<name>A0A0H3LWG7_BARQU</name>
<feature type="compositionally biased region" description="Basic and acidic residues" evidence="1">
    <location>
        <begin position="81"/>
        <end position="97"/>
    </location>
</feature>
<evidence type="ECO:0000256" key="1">
    <source>
        <dbReference type="SAM" id="MobiDB-lite"/>
    </source>
</evidence>
<dbReference type="OrthoDB" id="7922595at2"/>
<evidence type="ECO:0000313" key="2">
    <source>
        <dbReference type="EMBL" id="CAF26535.1"/>
    </source>
</evidence>
<sequence length="593" mass="66817">MKKNQPAPSAPLSVKELKKRYEQPATRTPFPETLSARISPKDKRQPSPKLEELKKRYEHPPTETSSSESLSATVAPQRPLRMKEKLAKMEQTRETADAKIVPPQRPPRMKDKLAQMEQARKTADAKIVPPQRPPRMKDKLAQMEQAREIGDATAAPPKPPRMKDKLAKIEQAREIGDATAAPPKPPRMKDKLAKIEQARETADAMAAPPKPPRMKDKLAQMEQARKTADAIAAPPKPPRMKARGQSNIAAESETLYATAAPQKPLHMRKTLVNTMEQKLLIDAYQEEIRYWCGMVYGDRLILDERMEEVQKNPALGEQLSREVAENPQSIAQFAGKKMLGLKTKARREAEENFSSLCATLEGYVYTVKYSQETTMHVPHAEQSHHEEPTQRGQRAENLRKPLHPEKEMAPLSNKEIAHKIQKDPSVQYAQAEVCYWCKIAYGDPSILQERIEEIQKIPGMGEELSWQVANHPTFFHKLAGRQMLGIKNQTRKKAEEGLSTLCSAIENYADIVKQVRDNIVQTHQAQQNCQEQSVELAQDLQKQQALSKQPKLPEHSAVTARHEGVEASRQAQQQSPDVRPRKVGAAKAMAFAS</sequence>
<dbReference type="eggNOG" id="COG2184">
    <property type="taxonomic scope" value="Bacteria"/>
</dbReference>
<dbReference type="Proteomes" id="UP000000597">
    <property type="component" value="Chromosome"/>
</dbReference>